<evidence type="ECO:0008006" key="3">
    <source>
        <dbReference type="Google" id="ProtNLM"/>
    </source>
</evidence>
<gene>
    <name evidence="1" type="ORF">K0U00_30745</name>
</gene>
<evidence type="ECO:0000313" key="1">
    <source>
        <dbReference type="EMBL" id="MBW7458427.1"/>
    </source>
</evidence>
<comment type="caution">
    <text evidence="1">The sequence shown here is derived from an EMBL/GenBank/DDBJ whole genome shotgun (WGS) entry which is preliminary data.</text>
</comment>
<proteinExistence type="predicted"/>
<keyword evidence="2" id="KW-1185">Reference proteome</keyword>
<protein>
    <recommendedName>
        <fullName evidence="3">Xylose isomerase-like TIM barrel domain-containing protein</fullName>
    </recommendedName>
</protein>
<reference evidence="1 2" key="1">
    <citation type="submission" date="2021-07" db="EMBL/GenBank/DDBJ databases">
        <title>Paenibacillus radiodurans sp. nov., isolated from the southeastern edge of Tengger Desert.</title>
        <authorList>
            <person name="Zhang G."/>
        </authorList>
    </citation>
    <scope>NUCLEOTIDE SEQUENCE [LARGE SCALE GENOMIC DNA]</scope>
    <source>
        <strain evidence="1 2">CCM 7311</strain>
    </source>
</reference>
<dbReference type="EMBL" id="JAHZIK010001192">
    <property type="protein sequence ID" value="MBW7458427.1"/>
    <property type="molecule type" value="Genomic_DNA"/>
</dbReference>
<sequence length="422" mass="46909">MDNHAEMTLSLVRHSADSAAHDRSVDWAIGYLAETCRQQGITVTEMKGIDALSGHGAGLCILVSGPDPEHGADKGSSVNVPQEAESFGLSWQNAEGRPVLNAAGSDPQGIVYAILELADIVKYSADPLAGLSQIKPYAEKPAAPVRSINRLFVSEVEDKPWFYDKAFWLEYLTELATHRFNRLHLALGMGYDYGHDPGVKDNYFCFAYPYLLDLPGYDVKVKGLPQGEAERNLDMLRFISKEARLRGVHFQLGIWTHAYDPSDSPDANYLIEGVNPDNHAAYCRDALGALIQACPDVEGITIRTHYEGGIPEPAHEFWKIVFSGILKAGRPVELDLHAKGVDDQMLQVAIETGLPVVVSPKYWAEHMGPPYHQAAIRQTELPAEDTDRPDLMAITATYRKFTRYGYADFLKEDRKYGVLYRI</sequence>
<name>A0ABS7CC37_9BACL</name>
<accession>A0ABS7CC37</accession>
<dbReference type="Proteomes" id="UP001519887">
    <property type="component" value="Unassembled WGS sequence"/>
</dbReference>
<feature type="non-terminal residue" evidence="1">
    <location>
        <position position="422"/>
    </location>
</feature>
<organism evidence="1 2">
    <name type="scientific">Paenibacillus sepulcri</name>
    <dbReference type="NCBI Taxonomy" id="359917"/>
    <lineage>
        <taxon>Bacteria</taxon>
        <taxon>Bacillati</taxon>
        <taxon>Bacillota</taxon>
        <taxon>Bacilli</taxon>
        <taxon>Bacillales</taxon>
        <taxon>Paenibacillaceae</taxon>
        <taxon>Paenibacillus</taxon>
    </lineage>
</organism>
<evidence type="ECO:0000313" key="2">
    <source>
        <dbReference type="Proteomes" id="UP001519887"/>
    </source>
</evidence>